<evidence type="ECO:0000256" key="10">
    <source>
        <dbReference type="PROSITE-ProRule" id="PRU00042"/>
    </source>
</evidence>
<evidence type="ECO:0000256" key="8">
    <source>
        <dbReference type="ARBA" id="ARBA00023163"/>
    </source>
</evidence>
<evidence type="ECO:0000313" key="12">
    <source>
        <dbReference type="EMBL" id="CAE0387292.1"/>
    </source>
</evidence>
<keyword evidence="5" id="KW-0862">Zinc</keyword>
<name>A0A7S3KLJ9_EUPCR</name>
<feature type="domain" description="C2H2-type" evidence="11">
    <location>
        <begin position="20"/>
        <end position="49"/>
    </location>
</feature>
<comment type="subcellular location">
    <subcellularLocation>
        <location evidence="1">Nucleus</location>
    </subcellularLocation>
</comment>
<feature type="domain" description="C2H2-type" evidence="11">
    <location>
        <begin position="83"/>
        <end position="109"/>
    </location>
</feature>
<dbReference type="FunFam" id="3.30.160.60:FF:000322">
    <property type="entry name" value="GDNF-inducible zinc finger protein 1"/>
    <property type="match status" value="1"/>
</dbReference>
<dbReference type="SMART" id="SM00355">
    <property type="entry name" value="ZnF_C2H2"/>
    <property type="match status" value="3"/>
</dbReference>
<dbReference type="InterPro" id="IPR050331">
    <property type="entry name" value="Zinc_finger"/>
</dbReference>
<dbReference type="GO" id="GO:0005634">
    <property type="term" value="C:nucleus"/>
    <property type="evidence" value="ECO:0007669"/>
    <property type="project" value="UniProtKB-SubCell"/>
</dbReference>
<dbReference type="PANTHER" id="PTHR16515:SF49">
    <property type="entry name" value="GASTRULA ZINC FINGER PROTEIN XLCGF49.1-LIKE-RELATED"/>
    <property type="match status" value="1"/>
</dbReference>
<reference evidence="12" key="1">
    <citation type="submission" date="2021-01" db="EMBL/GenBank/DDBJ databases">
        <authorList>
            <person name="Corre E."/>
            <person name="Pelletier E."/>
            <person name="Niang G."/>
            <person name="Scheremetjew M."/>
            <person name="Finn R."/>
            <person name="Kale V."/>
            <person name="Holt S."/>
            <person name="Cochrane G."/>
            <person name="Meng A."/>
            <person name="Brown T."/>
            <person name="Cohen L."/>
        </authorList>
    </citation>
    <scope>NUCLEOTIDE SEQUENCE</scope>
    <source>
        <strain evidence="12">CT5</strain>
    </source>
</reference>
<dbReference type="PROSITE" id="PS50157">
    <property type="entry name" value="ZINC_FINGER_C2H2_2"/>
    <property type="match status" value="3"/>
</dbReference>
<dbReference type="GO" id="GO:0010468">
    <property type="term" value="P:regulation of gene expression"/>
    <property type="evidence" value="ECO:0007669"/>
    <property type="project" value="TreeGrafter"/>
</dbReference>
<feature type="domain" description="C2H2-type" evidence="11">
    <location>
        <begin position="50"/>
        <end position="77"/>
    </location>
</feature>
<proteinExistence type="predicted"/>
<dbReference type="AlphaFoldDB" id="A0A7S3KLJ9"/>
<evidence type="ECO:0000256" key="9">
    <source>
        <dbReference type="ARBA" id="ARBA00023242"/>
    </source>
</evidence>
<dbReference type="InterPro" id="IPR036236">
    <property type="entry name" value="Znf_C2H2_sf"/>
</dbReference>
<dbReference type="Pfam" id="PF00096">
    <property type="entry name" value="zf-C2H2"/>
    <property type="match status" value="2"/>
</dbReference>
<dbReference type="EMBL" id="HBIK01026358">
    <property type="protein sequence ID" value="CAE0387292.1"/>
    <property type="molecule type" value="Transcribed_RNA"/>
</dbReference>
<evidence type="ECO:0000256" key="4">
    <source>
        <dbReference type="ARBA" id="ARBA00022771"/>
    </source>
</evidence>
<evidence type="ECO:0000256" key="6">
    <source>
        <dbReference type="ARBA" id="ARBA00023015"/>
    </source>
</evidence>
<keyword evidence="7" id="KW-0238">DNA-binding</keyword>
<keyword evidence="2" id="KW-0479">Metal-binding</keyword>
<gene>
    <name evidence="12" type="ORF">ECRA1380_LOCUS12264</name>
</gene>
<keyword evidence="3" id="KW-0677">Repeat</keyword>
<keyword evidence="8" id="KW-0804">Transcription</keyword>
<evidence type="ECO:0000256" key="3">
    <source>
        <dbReference type="ARBA" id="ARBA00022737"/>
    </source>
</evidence>
<evidence type="ECO:0000256" key="2">
    <source>
        <dbReference type="ARBA" id="ARBA00022723"/>
    </source>
</evidence>
<dbReference type="InterPro" id="IPR013087">
    <property type="entry name" value="Znf_C2H2_type"/>
</dbReference>
<evidence type="ECO:0000256" key="5">
    <source>
        <dbReference type="ARBA" id="ARBA00022833"/>
    </source>
</evidence>
<keyword evidence="4 10" id="KW-0863">Zinc-finger</keyword>
<keyword evidence="6" id="KW-0805">Transcription regulation</keyword>
<keyword evidence="9" id="KW-0539">Nucleus</keyword>
<organism evidence="12">
    <name type="scientific">Euplotes crassus</name>
    <dbReference type="NCBI Taxonomy" id="5936"/>
    <lineage>
        <taxon>Eukaryota</taxon>
        <taxon>Sar</taxon>
        <taxon>Alveolata</taxon>
        <taxon>Ciliophora</taxon>
        <taxon>Intramacronucleata</taxon>
        <taxon>Spirotrichea</taxon>
        <taxon>Hypotrichia</taxon>
        <taxon>Euplotida</taxon>
        <taxon>Euplotidae</taxon>
        <taxon>Moneuplotes</taxon>
    </lineage>
</organism>
<dbReference type="SUPFAM" id="SSF57667">
    <property type="entry name" value="beta-beta-alpha zinc fingers"/>
    <property type="match status" value="2"/>
</dbReference>
<evidence type="ECO:0000259" key="11">
    <source>
        <dbReference type="PROSITE" id="PS50157"/>
    </source>
</evidence>
<sequence>MYSVRKLKKVIQKTQAQYHYTCLMGTCKRKFNKFDDLKTHLVLHNKFKPFKCPNCPKRYTQKGNMTKHMRSHLTPNIDNRRRFVCEFCHKRYTEKYNLKTHQKKFHLRE</sequence>
<accession>A0A7S3KLJ9</accession>
<dbReference type="Gene3D" id="3.30.160.60">
    <property type="entry name" value="Classic Zinc Finger"/>
    <property type="match status" value="2"/>
</dbReference>
<dbReference type="GO" id="GO:0003677">
    <property type="term" value="F:DNA binding"/>
    <property type="evidence" value="ECO:0007669"/>
    <property type="project" value="UniProtKB-KW"/>
</dbReference>
<protein>
    <recommendedName>
        <fullName evidence="11">C2H2-type domain-containing protein</fullName>
    </recommendedName>
</protein>
<dbReference type="PANTHER" id="PTHR16515">
    <property type="entry name" value="PR DOMAIN ZINC FINGER PROTEIN"/>
    <property type="match status" value="1"/>
</dbReference>
<dbReference type="PROSITE" id="PS00028">
    <property type="entry name" value="ZINC_FINGER_C2H2_1"/>
    <property type="match status" value="3"/>
</dbReference>
<evidence type="ECO:0000256" key="7">
    <source>
        <dbReference type="ARBA" id="ARBA00023125"/>
    </source>
</evidence>
<dbReference type="GO" id="GO:0008270">
    <property type="term" value="F:zinc ion binding"/>
    <property type="evidence" value="ECO:0007669"/>
    <property type="project" value="UniProtKB-KW"/>
</dbReference>
<evidence type="ECO:0000256" key="1">
    <source>
        <dbReference type="ARBA" id="ARBA00004123"/>
    </source>
</evidence>